<gene>
    <name evidence="2" type="ORF">BST86_10725</name>
</gene>
<dbReference type="EMBL" id="MQUC01000003">
    <property type="protein sequence ID" value="PRP68380.1"/>
    <property type="molecule type" value="Genomic_DNA"/>
</dbReference>
<dbReference type="PANTHER" id="PTHR48079">
    <property type="entry name" value="PROTEIN YEEZ"/>
    <property type="match status" value="1"/>
</dbReference>
<proteinExistence type="predicted"/>
<evidence type="ECO:0000259" key="1">
    <source>
        <dbReference type="Pfam" id="PF13460"/>
    </source>
</evidence>
<dbReference type="InterPro" id="IPR051783">
    <property type="entry name" value="NAD(P)-dependent_oxidoreduct"/>
</dbReference>
<dbReference type="Pfam" id="PF13460">
    <property type="entry name" value="NAD_binding_10"/>
    <property type="match status" value="1"/>
</dbReference>
<organism evidence="2 3">
    <name type="scientific">Nonlabens agnitus</name>
    <dbReference type="NCBI Taxonomy" id="870484"/>
    <lineage>
        <taxon>Bacteria</taxon>
        <taxon>Pseudomonadati</taxon>
        <taxon>Bacteroidota</taxon>
        <taxon>Flavobacteriia</taxon>
        <taxon>Flavobacteriales</taxon>
        <taxon>Flavobacteriaceae</taxon>
        <taxon>Nonlabens</taxon>
    </lineage>
</organism>
<evidence type="ECO:0000313" key="3">
    <source>
        <dbReference type="Proteomes" id="UP000239532"/>
    </source>
</evidence>
<dbReference type="Gene3D" id="3.40.50.720">
    <property type="entry name" value="NAD(P)-binding Rossmann-like Domain"/>
    <property type="match status" value="1"/>
</dbReference>
<dbReference type="GO" id="GO:0004029">
    <property type="term" value="F:aldehyde dehydrogenase (NAD+) activity"/>
    <property type="evidence" value="ECO:0007669"/>
    <property type="project" value="TreeGrafter"/>
</dbReference>
<dbReference type="PANTHER" id="PTHR48079:SF6">
    <property type="entry name" value="NAD(P)-BINDING DOMAIN-CONTAINING PROTEIN-RELATED"/>
    <property type="match status" value="1"/>
</dbReference>
<dbReference type="RefSeq" id="WP_105984014.1">
    <property type="nucleotide sequence ID" value="NZ_MQUC01000003.1"/>
</dbReference>
<dbReference type="GO" id="GO:0005737">
    <property type="term" value="C:cytoplasm"/>
    <property type="evidence" value="ECO:0007669"/>
    <property type="project" value="TreeGrafter"/>
</dbReference>
<dbReference type="SUPFAM" id="SSF51735">
    <property type="entry name" value="NAD(P)-binding Rossmann-fold domains"/>
    <property type="match status" value="1"/>
</dbReference>
<dbReference type="InterPro" id="IPR016040">
    <property type="entry name" value="NAD(P)-bd_dom"/>
</dbReference>
<feature type="domain" description="NAD(P)-binding" evidence="1">
    <location>
        <begin position="11"/>
        <end position="181"/>
    </location>
</feature>
<name>A0A2S9WY26_9FLAO</name>
<dbReference type="OrthoDB" id="751203at2"/>
<keyword evidence="3" id="KW-1185">Reference proteome</keyword>
<reference evidence="2 3" key="1">
    <citation type="submission" date="2016-11" db="EMBL/GenBank/DDBJ databases">
        <title>Trade-off between light-utilization and light-protection in marine flavobacteria.</title>
        <authorList>
            <person name="Kumagai Y."/>
        </authorList>
    </citation>
    <scope>NUCLEOTIDE SEQUENCE [LARGE SCALE GENOMIC DNA]</scope>
    <source>
        <strain evidence="2 3">JCM 17109</strain>
    </source>
</reference>
<evidence type="ECO:0000313" key="2">
    <source>
        <dbReference type="EMBL" id="PRP68380.1"/>
    </source>
</evidence>
<dbReference type="InterPro" id="IPR036291">
    <property type="entry name" value="NAD(P)-bd_dom_sf"/>
</dbReference>
<accession>A0A2S9WY26</accession>
<protein>
    <submittedName>
        <fullName evidence="2">Sugar metabolism enzyme</fullName>
    </submittedName>
</protein>
<comment type="caution">
    <text evidence="2">The sequence shown here is derived from an EMBL/GenBank/DDBJ whole genome shotgun (WGS) entry which is preliminary data.</text>
</comment>
<sequence>MSKLIGIMGCGWLGKPLAVQLLKQNFEVKGTTTRISKLEELRDAGIDPYVVDLGETYIDGGIEAFLEGLEVLVVNIPPGLRSSPQSDYAGRIQLLVRNIEAYSSIKQLIYVSTTSVFEDQLDIPVYHEDAIPNAQDSKGKKLIAAEKVIQKANANTTIIRPGGLIGGKRHPIKILAGRNNVSNPAAPVNMTDRDYLIDVISSVIVGDLHAPIIHAISEPHESRESYYTKMADTFNVEAPTFDEGNSAGKKVVSTIL</sequence>
<dbReference type="Proteomes" id="UP000239532">
    <property type="component" value="Unassembled WGS sequence"/>
</dbReference>
<dbReference type="AlphaFoldDB" id="A0A2S9WY26"/>